<dbReference type="HOGENOM" id="CLU_006797_5_0_7"/>
<keyword evidence="2 10" id="KW-1003">Cell membrane</keyword>
<keyword evidence="3 10" id="KW-0812">Transmembrane</keyword>
<keyword evidence="4 10" id="KW-0133">Cell shape</keyword>
<evidence type="ECO:0000256" key="4">
    <source>
        <dbReference type="ARBA" id="ARBA00022960"/>
    </source>
</evidence>
<comment type="subcellular location">
    <subcellularLocation>
        <location evidence="10">Cell inner membrane</location>
        <topology evidence="10">Multi-pass membrane protein</topology>
    </subcellularLocation>
    <subcellularLocation>
        <location evidence="1">Cell membrane</location>
        <topology evidence="1">Multi-pass membrane protein</topology>
    </subcellularLocation>
</comment>
<feature type="transmembrane region" description="Helical" evidence="10">
    <location>
        <begin position="269"/>
        <end position="288"/>
    </location>
</feature>
<feature type="transmembrane region" description="Helical" evidence="10">
    <location>
        <begin position="24"/>
        <end position="43"/>
    </location>
</feature>
<organism evidence="11 12">
    <name type="scientific">Campylobacter hominis (strain ATCC BAA-381 / DSM 21671 / CCUG 45161 / LMG 19568 / NCTC 13146 / CH001A)</name>
    <dbReference type="NCBI Taxonomy" id="360107"/>
    <lineage>
        <taxon>Bacteria</taxon>
        <taxon>Pseudomonadati</taxon>
        <taxon>Campylobacterota</taxon>
        <taxon>Epsilonproteobacteria</taxon>
        <taxon>Campylobacterales</taxon>
        <taxon>Campylobacteraceae</taxon>
        <taxon>Campylobacter</taxon>
    </lineage>
</organism>
<feature type="transmembrane region" description="Helical" evidence="10">
    <location>
        <begin position="121"/>
        <end position="141"/>
    </location>
</feature>
<feature type="transmembrane region" description="Helical" evidence="10">
    <location>
        <begin position="405"/>
        <end position="428"/>
    </location>
</feature>
<evidence type="ECO:0000313" key="11">
    <source>
        <dbReference type="EMBL" id="ABS51104.1"/>
    </source>
</evidence>
<dbReference type="PANTHER" id="PTHR47019">
    <property type="entry name" value="LIPID II FLIPPASE MURJ"/>
    <property type="match status" value="1"/>
</dbReference>
<keyword evidence="12" id="KW-1185">Reference proteome</keyword>
<dbReference type="GO" id="GO:0071555">
    <property type="term" value="P:cell wall organization"/>
    <property type="evidence" value="ECO:0007669"/>
    <property type="project" value="UniProtKB-KW"/>
</dbReference>
<dbReference type="GO" id="GO:0009252">
    <property type="term" value="P:peptidoglycan biosynthetic process"/>
    <property type="evidence" value="ECO:0007669"/>
    <property type="project" value="UniProtKB-UniRule"/>
</dbReference>
<dbReference type="eggNOG" id="COG0728">
    <property type="taxonomic scope" value="Bacteria"/>
</dbReference>
<proteinExistence type="inferred from homology"/>
<dbReference type="InterPro" id="IPR004268">
    <property type="entry name" value="MurJ"/>
</dbReference>
<dbReference type="STRING" id="360107.CHAB381_0578"/>
<feature type="transmembrane region" description="Helical" evidence="10">
    <location>
        <begin position="79"/>
        <end position="101"/>
    </location>
</feature>
<dbReference type="NCBIfam" id="TIGR01695">
    <property type="entry name" value="murJ_mviN"/>
    <property type="match status" value="1"/>
</dbReference>
<evidence type="ECO:0000256" key="1">
    <source>
        <dbReference type="ARBA" id="ARBA00004651"/>
    </source>
</evidence>
<evidence type="ECO:0000256" key="3">
    <source>
        <dbReference type="ARBA" id="ARBA00022692"/>
    </source>
</evidence>
<accession>A7I0X5</accession>
<dbReference type="InterPro" id="IPR051050">
    <property type="entry name" value="Lipid_II_flippase_MurJ/MviN"/>
</dbReference>
<dbReference type="RefSeq" id="WP_012108453.1">
    <property type="nucleotide sequence ID" value="NC_009714.1"/>
</dbReference>
<keyword evidence="6 10" id="KW-1133">Transmembrane helix</keyword>
<evidence type="ECO:0000256" key="10">
    <source>
        <dbReference type="HAMAP-Rule" id="MF_02078"/>
    </source>
</evidence>
<dbReference type="GO" id="GO:0005886">
    <property type="term" value="C:plasma membrane"/>
    <property type="evidence" value="ECO:0007669"/>
    <property type="project" value="UniProtKB-SubCell"/>
</dbReference>
<comment type="similarity">
    <text evidence="9 10">Belongs to the MurJ/MviN family.</text>
</comment>
<comment type="pathway">
    <text evidence="10">Cell wall biogenesis; peptidoglycan biosynthesis.</text>
</comment>
<feature type="transmembrane region" description="Helical" evidence="10">
    <location>
        <begin position="379"/>
        <end position="399"/>
    </location>
</feature>
<dbReference type="HAMAP" id="MF_02078">
    <property type="entry name" value="MurJ_MviN"/>
    <property type="match status" value="1"/>
</dbReference>
<dbReference type="PRINTS" id="PR01806">
    <property type="entry name" value="VIRFACTRMVIN"/>
</dbReference>
<evidence type="ECO:0000256" key="8">
    <source>
        <dbReference type="ARBA" id="ARBA00060041"/>
    </source>
</evidence>
<keyword evidence="7 10" id="KW-0472">Membrane</keyword>
<keyword evidence="10" id="KW-0813">Transport</keyword>
<name>A7I0X5_CAMHC</name>
<evidence type="ECO:0000256" key="7">
    <source>
        <dbReference type="ARBA" id="ARBA00023136"/>
    </source>
</evidence>
<comment type="function">
    <text evidence="8 10">Involved in peptidoglycan biosynthesis. Transports lipid-linked peptidoglycan precursors from the inner to the outer leaflet of the cytoplasmic membrane.</text>
</comment>
<evidence type="ECO:0000256" key="5">
    <source>
        <dbReference type="ARBA" id="ARBA00022984"/>
    </source>
</evidence>
<gene>
    <name evidence="11" type="primary">mviN</name>
    <name evidence="10" type="synonym">murJ</name>
    <name evidence="11" type="ordered locus">CHAB381_0578</name>
</gene>
<feature type="transmembrane region" description="Helical" evidence="10">
    <location>
        <begin position="354"/>
        <end position="372"/>
    </location>
</feature>
<feature type="transmembrane region" description="Helical" evidence="10">
    <location>
        <begin position="148"/>
        <end position="170"/>
    </location>
</feature>
<evidence type="ECO:0000256" key="9">
    <source>
        <dbReference type="ARBA" id="ARBA00061532"/>
    </source>
</evidence>
<dbReference type="GO" id="GO:0008360">
    <property type="term" value="P:regulation of cell shape"/>
    <property type="evidence" value="ECO:0007669"/>
    <property type="project" value="UniProtKB-KW"/>
</dbReference>
<feature type="transmembrane region" description="Helical" evidence="10">
    <location>
        <begin position="308"/>
        <end position="334"/>
    </location>
</feature>
<sequence length="465" mass="52250">MFKGFFTNSFGILTSRILGFVRDLMTAGILGAGIWSDIFFVAFKLPNLFRRLFGEGSFTQAFLPGFVAARKKGIFAASVLIKFVIFILFLTFVVFLFTAFFTKFLALGFDFKSVQMAVPYVRINFLYLIFIFAVTLFASLLQYRGHFATTAFSTALLNLSMITALFLAKGKSDEEIVLYLSIGVVIGGFLQLLVHIIALKFTGMLKILLGGFSHLFKGEKADTKGFYKNFYHGVIGSSALQISGFIDTWFASFLAFGSISYLYYANRIFQLPLALFAIALTTAIFPKISKFIKAHDEKTALNFMSKSFYFLFALLVFSTIGGIMLSFEITWLLFERGEFTRENTVECALVLSAYMIGLVPFGLAKLFSLWLYAEMKQNIAAKISVQSLFLNFACCAILVKPFGVAGLALASSISGFFLFFMNIKFFGFKNFLAIINRKKIAFIFVICIVEIAILWIFKRLINGYF</sequence>
<feature type="transmembrane region" description="Helical" evidence="10">
    <location>
        <begin position="440"/>
        <end position="457"/>
    </location>
</feature>
<keyword evidence="10" id="KW-0997">Cell inner membrane</keyword>
<protein>
    <recommendedName>
        <fullName evidence="10">Probable lipid II flippase MurJ</fullName>
    </recommendedName>
</protein>
<dbReference type="OrthoDB" id="9786339at2"/>
<dbReference type="CDD" id="cd13123">
    <property type="entry name" value="MATE_MurJ_like"/>
    <property type="match status" value="1"/>
</dbReference>
<evidence type="ECO:0000256" key="6">
    <source>
        <dbReference type="ARBA" id="ARBA00022989"/>
    </source>
</evidence>
<dbReference type="GO" id="GO:0034204">
    <property type="term" value="P:lipid translocation"/>
    <property type="evidence" value="ECO:0007669"/>
    <property type="project" value="TreeGrafter"/>
</dbReference>
<dbReference type="PANTHER" id="PTHR47019:SF1">
    <property type="entry name" value="LIPID II FLIPPASE MURJ"/>
    <property type="match status" value="1"/>
</dbReference>
<dbReference type="EMBL" id="CP000776">
    <property type="protein sequence ID" value="ABS51104.1"/>
    <property type="molecule type" value="Genomic_DNA"/>
</dbReference>
<dbReference type="Pfam" id="PF03023">
    <property type="entry name" value="MurJ"/>
    <property type="match status" value="1"/>
</dbReference>
<dbReference type="AlphaFoldDB" id="A7I0X5"/>
<keyword evidence="10" id="KW-0961">Cell wall biogenesis/degradation</keyword>
<evidence type="ECO:0000313" key="12">
    <source>
        <dbReference type="Proteomes" id="UP000002407"/>
    </source>
</evidence>
<dbReference type="GO" id="GO:0015648">
    <property type="term" value="F:lipid-linked peptidoglycan transporter activity"/>
    <property type="evidence" value="ECO:0007669"/>
    <property type="project" value="UniProtKB-UniRule"/>
</dbReference>
<evidence type="ECO:0000256" key="2">
    <source>
        <dbReference type="ARBA" id="ARBA00022475"/>
    </source>
</evidence>
<dbReference type="Proteomes" id="UP000002407">
    <property type="component" value="Chromosome"/>
</dbReference>
<comment type="caution">
    <text evidence="10">Lacks conserved residue(s) required for the propagation of feature annotation.</text>
</comment>
<dbReference type="UniPathway" id="UPA00219"/>
<feature type="transmembrane region" description="Helical" evidence="10">
    <location>
        <begin position="176"/>
        <end position="199"/>
    </location>
</feature>
<reference evidence="12" key="1">
    <citation type="submission" date="2007-07" db="EMBL/GenBank/DDBJ databases">
        <title>Complete genome sequence of Campylobacter hominis ATCC BAA-381, a commensal isolated from the human gastrointestinal tract.</title>
        <authorList>
            <person name="Fouts D.E."/>
            <person name="Mongodin E.F."/>
            <person name="Puiu D."/>
            <person name="Sebastian Y."/>
            <person name="Miller W.G."/>
            <person name="Mandrell R.E."/>
            <person name="Nelson K.E."/>
        </authorList>
    </citation>
    <scope>NUCLEOTIDE SEQUENCE [LARGE SCALE GENOMIC DNA]</scope>
    <source>
        <strain evidence="12">ATCC BAA-381 / LMG 19568 / NCTC 13146 / CH001A</strain>
    </source>
</reference>
<keyword evidence="5 10" id="KW-0573">Peptidoglycan synthesis</keyword>
<dbReference type="KEGG" id="cha:CHAB381_0578"/>